<dbReference type="Proteomes" id="UP001346149">
    <property type="component" value="Unassembled WGS sequence"/>
</dbReference>
<reference evidence="1 2" key="1">
    <citation type="journal article" date="2023" name="Hortic Res">
        <title>Pangenome of water caltrop reveals structural variations and asymmetric subgenome divergence after allopolyploidization.</title>
        <authorList>
            <person name="Zhang X."/>
            <person name="Chen Y."/>
            <person name="Wang L."/>
            <person name="Yuan Y."/>
            <person name="Fang M."/>
            <person name="Shi L."/>
            <person name="Lu R."/>
            <person name="Comes H.P."/>
            <person name="Ma Y."/>
            <person name="Chen Y."/>
            <person name="Huang G."/>
            <person name="Zhou Y."/>
            <person name="Zheng Z."/>
            <person name="Qiu Y."/>
        </authorList>
    </citation>
    <scope>NUCLEOTIDE SEQUENCE [LARGE SCALE GENOMIC DNA]</scope>
    <source>
        <strain evidence="1">F231</strain>
    </source>
</reference>
<comment type="caution">
    <text evidence="1">The sequence shown here is derived from an EMBL/GenBank/DDBJ whole genome shotgun (WGS) entry which is preliminary data.</text>
</comment>
<evidence type="ECO:0000313" key="1">
    <source>
        <dbReference type="EMBL" id="KAK4782064.1"/>
    </source>
</evidence>
<sequence length="127" mass="14596">MLVCLFEDVNKEKNEESYMLSLLNLVEHVIKMIPDASDQLCLNGIAKAMQMIYYDTEATLSFELYKDCSIFIFNLLSSVHSESLTDSDAWTTVTTKLTDKLICRGSEGSFNQEEHNSQCLFQWTYLI</sequence>
<dbReference type="PANTHER" id="PTHR36379:SF1">
    <property type="entry name" value="PUTATIVE RECOMBINATION INITIATION DEFECT 1-RELATED"/>
    <property type="match status" value="1"/>
</dbReference>
<organism evidence="1 2">
    <name type="scientific">Trapa natans</name>
    <name type="common">Water chestnut</name>
    <dbReference type="NCBI Taxonomy" id="22666"/>
    <lineage>
        <taxon>Eukaryota</taxon>
        <taxon>Viridiplantae</taxon>
        <taxon>Streptophyta</taxon>
        <taxon>Embryophyta</taxon>
        <taxon>Tracheophyta</taxon>
        <taxon>Spermatophyta</taxon>
        <taxon>Magnoliopsida</taxon>
        <taxon>eudicotyledons</taxon>
        <taxon>Gunneridae</taxon>
        <taxon>Pentapetalae</taxon>
        <taxon>rosids</taxon>
        <taxon>malvids</taxon>
        <taxon>Myrtales</taxon>
        <taxon>Lythraceae</taxon>
        <taxon>Trapa</taxon>
    </lineage>
</organism>
<dbReference type="AlphaFoldDB" id="A0AAN7LCL1"/>
<dbReference type="InterPro" id="IPR044968">
    <property type="entry name" value="PRD1"/>
</dbReference>
<name>A0AAN7LCL1_TRANT</name>
<protein>
    <submittedName>
        <fullName evidence="1">Uncharacterized protein</fullName>
    </submittedName>
</protein>
<dbReference type="EMBL" id="JAXQNO010000016">
    <property type="protein sequence ID" value="KAK4782064.1"/>
    <property type="molecule type" value="Genomic_DNA"/>
</dbReference>
<gene>
    <name evidence="1" type="ORF">SAY86_016166</name>
</gene>
<dbReference type="PANTHER" id="PTHR36379">
    <property type="entry name" value="PROTEIN PRD1"/>
    <property type="match status" value="1"/>
</dbReference>
<keyword evidence="2" id="KW-1185">Reference proteome</keyword>
<proteinExistence type="predicted"/>
<dbReference type="GO" id="GO:0042138">
    <property type="term" value="P:meiotic DNA double-strand break formation"/>
    <property type="evidence" value="ECO:0007669"/>
    <property type="project" value="InterPro"/>
</dbReference>
<accession>A0AAN7LCL1</accession>
<evidence type="ECO:0000313" key="2">
    <source>
        <dbReference type="Proteomes" id="UP001346149"/>
    </source>
</evidence>